<reference evidence="2 3" key="1">
    <citation type="journal article" date="2018" name="Front. Microbiol.">
        <title>Genome-Wide Analysis of Corynespora cassiicola Leaf Fall Disease Putative Effectors.</title>
        <authorList>
            <person name="Lopez D."/>
            <person name="Ribeiro S."/>
            <person name="Label P."/>
            <person name="Fumanal B."/>
            <person name="Venisse J.S."/>
            <person name="Kohler A."/>
            <person name="de Oliveira R.R."/>
            <person name="Labutti K."/>
            <person name="Lipzen A."/>
            <person name="Lail K."/>
            <person name="Bauer D."/>
            <person name="Ohm R.A."/>
            <person name="Barry K.W."/>
            <person name="Spatafora J."/>
            <person name="Grigoriev I.V."/>
            <person name="Martin F.M."/>
            <person name="Pujade-Renaud V."/>
        </authorList>
    </citation>
    <scope>NUCLEOTIDE SEQUENCE [LARGE SCALE GENOMIC DNA]</scope>
    <source>
        <strain evidence="2 3">Philippines</strain>
    </source>
</reference>
<dbReference type="PANTHER" id="PTHR42069:SF1">
    <property type="entry name" value="MARVEL DOMAIN-CONTAINING PROTEIN"/>
    <property type="match status" value="1"/>
</dbReference>
<dbReference type="STRING" id="1448308.A0A2T2NBL7"/>
<evidence type="ECO:0000313" key="2">
    <source>
        <dbReference type="EMBL" id="PSN62760.1"/>
    </source>
</evidence>
<dbReference type="EMBL" id="KZ678141">
    <property type="protein sequence ID" value="PSN62760.1"/>
    <property type="molecule type" value="Genomic_DNA"/>
</dbReference>
<gene>
    <name evidence="2" type="ORF">BS50DRAFT_502249</name>
</gene>
<feature type="transmembrane region" description="Helical" evidence="1">
    <location>
        <begin position="69"/>
        <end position="89"/>
    </location>
</feature>
<dbReference type="Proteomes" id="UP000240883">
    <property type="component" value="Unassembled WGS sequence"/>
</dbReference>
<proteinExistence type="predicted"/>
<sequence length="203" mass="22987">LKSRIRHLRLLSRTLTLLLSIATFVPLALTLHTYLTTRNTYHFVFDPNNHNTATSRTAWHRDSVVWPTWMYAAVSGLAILLNLGILVAYRWGVQSANRVAAWVLGGNMVSWGVAVGVYRGMKKEADLWGWSCSEGARAIQEVFRREVNFGRTCNIQSLSWYVGLGQVASIILMIIIYVLVFMRKGTKRKAQRSVGLGFEETRL</sequence>
<keyword evidence="3" id="KW-1185">Reference proteome</keyword>
<feature type="non-terminal residue" evidence="2">
    <location>
        <position position="1"/>
    </location>
</feature>
<keyword evidence="1" id="KW-1133">Transmembrane helix</keyword>
<keyword evidence="1" id="KW-0812">Transmembrane</keyword>
<accession>A0A2T2NBL7</accession>
<dbReference type="OrthoDB" id="5371583at2759"/>
<evidence type="ECO:0000256" key="1">
    <source>
        <dbReference type="SAM" id="Phobius"/>
    </source>
</evidence>
<evidence type="ECO:0008006" key="4">
    <source>
        <dbReference type="Google" id="ProtNLM"/>
    </source>
</evidence>
<feature type="transmembrane region" description="Helical" evidence="1">
    <location>
        <begin position="101"/>
        <end position="121"/>
    </location>
</feature>
<organism evidence="2 3">
    <name type="scientific">Corynespora cassiicola Philippines</name>
    <dbReference type="NCBI Taxonomy" id="1448308"/>
    <lineage>
        <taxon>Eukaryota</taxon>
        <taxon>Fungi</taxon>
        <taxon>Dikarya</taxon>
        <taxon>Ascomycota</taxon>
        <taxon>Pezizomycotina</taxon>
        <taxon>Dothideomycetes</taxon>
        <taxon>Pleosporomycetidae</taxon>
        <taxon>Pleosporales</taxon>
        <taxon>Corynesporascaceae</taxon>
        <taxon>Corynespora</taxon>
    </lineage>
</organism>
<name>A0A2T2NBL7_CORCC</name>
<dbReference type="AlphaFoldDB" id="A0A2T2NBL7"/>
<evidence type="ECO:0000313" key="3">
    <source>
        <dbReference type="Proteomes" id="UP000240883"/>
    </source>
</evidence>
<keyword evidence="1" id="KW-0472">Membrane</keyword>
<protein>
    <recommendedName>
        <fullName evidence="4">MARVEL domain-containing protein</fullName>
    </recommendedName>
</protein>
<dbReference type="PANTHER" id="PTHR42069">
    <property type="entry name" value="HYPHAL ANASTAMOSIS-8 PROTEIN"/>
    <property type="match status" value="1"/>
</dbReference>
<feature type="transmembrane region" description="Helical" evidence="1">
    <location>
        <begin position="158"/>
        <end position="182"/>
    </location>
</feature>